<evidence type="ECO:0000256" key="3">
    <source>
        <dbReference type="ARBA" id="ARBA00022722"/>
    </source>
</evidence>
<dbReference type="EMBL" id="FOQA01000001">
    <property type="protein sequence ID" value="SFH47433.1"/>
    <property type="molecule type" value="Genomic_DNA"/>
</dbReference>
<dbReference type="InterPro" id="IPR005227">
    <property type="entry name" value="YqgF"/>
</dbReference>
<dbReference type="STRING" id="69895.SAMN05192551_101113"/>
<name>A0A1I3ABE3_9FIRM</name>
<accession>A0A1I3ABE3</accession>
<dbReference type="RefSeq" id="WP_093368612.1">
    <property type="nucleotide sequence ID" value="NZ_FOQA01000001.1"/>
</dbReference>
<protein>
    <recommendedName>
        <fullName evidence="5">Putative pre-16S rRNA nuclease</fullName>
        <ecNumber evidence="5">3.1.-.-</ecNumber>
    </recommendedName>
</protein>
<evidence type="ECO:0000313" key="8">
    <source>
        <dbReference type="Proteomes" id="UP000199287"/>
    </source>
</evidence>
<organism evidence="7 8">
    <name type="scientific">Tindallia magadiensis</name>
    <dbReference type="NCBI Taxonomy" id="69895"/>
    <lineage>
        <taxon>Bacteria</taxon>
        <taxon>Bacillati</taxon>
        <taxon>Bacillota</taxon>
        <taxon>Clostridia</taxon>
        <taxon>Peptostreptococcales</taxon>
        <taxon>Tindalliaceae</taxon>
        <taxon>Tindallia</taxon>
    </lineage>
</organism>
<dbReference type="GO" id="GO:0005829">
    <property type="term" value="C:cytosol"/>
    <property type="evidence" value="ECO:0007669"/>
    <property type="project" value="TreeGrafter"/>
</dbReference>
<comment type="function">
    <text evidence="5">Could be a nuclease involved in processing of the 5'-end of pre-16S rRNA.</text>
</comment>
<dbReference type="GO" id="GO:0000967">
    <property type="term" value="P:rRNA 5'-end processing"/>
    <property type="evidence" value="ECO:0007669"/>
    <property type="project" value="UniProtKB-UniRule"/>
</dbReference>
<dbReference type="EC" id="3.1.-.-" evidence="5"/>
<keyword evidence="1 5" id="KW-0963">Cytoplasm</keyword>
<feature type="domain" description="YqgF/RNase H-like" evidence="6">
    <location>
        <begin position="4"/>
        <end position="104"/>
    </location>
</feature>
<comment type="similarity">
    <text evidence="5">Belongs to the YqgF HJR family.</text>
</comment>
<dbReference type="PANTHER" id="PTHR33317">
    <property type="entry name" value="POLYNUCLEOTIDYL TRANSFERASE, RIBONUCLEASE H-LIKE SUPERFAMILY PROTEIN"/>
    <property type="match status" value="1"/>
</dbReference>
<dbReference type="InterPro" id="IPR037027">
    <property type="entry name" value="YqgF/RNaseH-like_dom_sf"/>
</dbReference>
<evidence type="ECO:0000256" key="2">
    <source>
        <dbReference type="ARBA" id="ARBA00022517"/>
    </source>
</evidence>
<dbReference type="OrthoDB" id="9796140at2"/>
<evidence type="ECO:0000256" key="1">
    <source>
        <dbReference type="ARBA" id="ARBA00022490"/>
    </source>
</evidence>
<keyword evidence="8" id="KW-1185">Reference proteome</keyword>
<dbReference type="Pfam" id="PF03652">
    <property type="entry name" value="RuvX"/>
    <property type="match status" value="1"/>
</dbReference>
<reference evidence="8" key="1">
    <citation type="submission" date="2016-10" db="EMBL/GenBank/DDBJ databases">
        <authorList>
            <person name="Varghese N."/>
            <person name="Submissions S."/>
        </authorList>
    </citation>
    <scope>NUCLEOTIDE SEQUENCE [LARGE SCALE GENOMIC DNA]</scope>
    <source>
        <strain evidence="8">Z-7934</strain>
    </source>
</reference>
<evidence type="ECO:0000256" key="5">
    <source>
        <dbReference type="HAMAP-Rule" id="MF_00651"/>
    </source>
</evidence>
<proteinExistence type="inferred from homology"/>
<sequence length="143" mass="16255">MIKPRILGLDIGDRTIGVAVSDPFGWTAQGVTTIKRSDLPKDLEELGKIVEEYKATKMVIGIPKNMNGTFGSQAEKVRELVKEIVKQIDIETVEWDERLSTKMAERSLIEGDMRRNKRKKIIDTVAAVCILQGYLDYQQHHKE</sequence>
<evidence type="ECO:0000256" key="4">
    <source>
        <dbReference type="ARBA" id="ARBA00022801"/>
    </source>
</evidence>
<keyword evidence="2 5" id="KW-0690">Ribosome biogenesis</keyword>
<dbReference type="SUPFAM" id="SSF53098">
    <property type="entry name" value="Ribonuclease H-like"/>
    <property type="match status" value="1"/>
</dbReference>
<dbReference type="SMART" id="SM00732">
    <property type="entry name" value="YqgFc"/>
    <property type="match status" value="1"/>
</dbReference>
<dbReference type="GO" id="GO:0016788">
    <property type="term" value="F:hydrolase activity, acting on ester bonds"/>
    <property type="evidence" value="ECO:0007669"/>
    <property type="project" value="UniProtKB-UniRule"/>
</dbReference>
<dbReference type="GO" id="GO:0004518">
    <property type="term" value="F:nuclease activity"/>
    <property type="evidence" value="ECO:0007669"/>
    <property type="project" value="UniProtKB-KW"/>
</dbReference>
<keyword evidence="4 5" id="KW-0378">Hydrolase</keyword>
<dbReference type="CDD" id="cd16964">
    <property type="entry name" value="YqgF"/>
    <property type="match status" value="1"/>
</dbReference>
<dbReference type="AlphaFoldDB" id="A0A1I3ABE3"/>
<evidence type="ECO:0000259" key="6">
    <source>
        <dbReference type="SMART" id="SM00732"/>
    </source>
</evidence>
<dbReference type="PANTHER" id="PTHR33317:SF4">
    <property type="entry name" value="POLYNUCLEOTIDYL TRANSFERASE, RIBONUCLEASE H-LIKE SUPERFAMILY PROTEIN"/>
    <property type="match status" value="1"/>
</dbReference>
<dbReference type="Gene3D" id="3.30.420.140">
    <property type="entry name" value="YqgF/RNase H-like domain"/>
    <property type="match status" value="1"/>
</dbReference>
<gene>
    <name evidence="7" type="ORF">SAMN05192551_101113</name>
</gene>
<dbReference type="HAMAP" id="MF_00651">
    <property type="entry name" value="Nuclease_YqgF"/>
    <property type="match status" value="1"/>
</dbReference>
<dbReference type="InterPro" id="IPR012337">
    <property type="entry name" value="RNaseH-like_sf"/>
</dbReference>
<keyword evidence="3 5" id="KW-0540">Nuclease</keyword>
<dbReference type="InterPro" id="IPR006641">
    <property type="entry name" value="YqgF/RNaseH-like_dom"/>
</dbReference>
<evidence type="ECO:0000313" key="7">
    <source>
        <dbReference type="EMBL" id="SFH47433.1"/>
    </source>
</evidence>
<dbReference type="Proteomes" id="UP000199287">
    <property type="component" value="Unassembled WGS sequence"/>
</dbReference>
<comment type="subcellular location">
    <subcellularLocation>
        <location evidence="5">Cytoplasm</location>
    </subcellularLocation>
</comment>
<dbReference type="NCBIfam" id="TIGR00250">
    <property type="entry name" value="RNAse_H_YqgF"/>
    <property type="match status" value="1"/>
</dbReference>